<dbReference type="PANTHER" id="PTHR10353:SF36">
    <property type="entry name" value="LP05116P"/>
    <property type="match status" value="1"/>
</dbReference>
<evidence type="ECO:0000256" key="4">
    <source>
        <dbReference type="ARBA" id="ARBA00022801"/>
    </source>
</evidence>
<comment type="catalytic activity">
    <reaction evidence="1 9">
        <text>Hydrolysis of terminal, non-reducing beta-D-glucosyl residues with release of beta-D-glucose.</text>
        <dbReference type="EC" id="3.2.1.21"/>
    </reaction>
</comment>
<dbReference type="InterPro" id="IPR017736">
    <property type="entry name" value="Glyco_hydro_1_beta-glucosidase"/>
</dbReference>
<dbReference type="Gene3D" id="3.20.20.80">
    <property type="entry name" value="Glycosidases"/>
    <property type="match status" value="1"/>
</dbReference>
<dbReference type="InterPro" id="IPR017853">
    <property type="entry name" value="GH"/>
</dbReference>
<evidence type="ECO:0000256" key="2">
    <source>
        <dbReference type="ARBA" id="ARBA00010838"/>
    </source>
</evidence>
<dbReference type="PRINTS" id="PR00131">
    <property type="entry name" value="GLHYDRLASE1"/>
</dbReference>
<dbReference type="RefSeq" id="WP_168103128.1">
    <property type="nucleotide sequence ID" value="NZ_JAATEN010000015.1"/>
</dbReference>
<evidence type="ECO:0000256" key="7">
    <source>
        <dbReference type="ARBA" id="ARBA00023295"/>
    </source>
</evidence>
<evidence type="ECO:0000313" key="11">
    <source>
        <dbReference type="EMBL" id="NJQ02497.1"/>
    </source>
</evidence>
<feature type="region of interest" description="Disordered" evidence="10">
    <location>
        <begin position="472"/>
        <end position="505"/>
    </location>
</feature>
<keyword evidence="12" id="KW-1185">Reference proteome</keyword>
<keyword evidence="7 9" id="KW-0326">Glycosidase</keyword>
<comment type="caution">
    <text evidence="11">The sequence shown here is derived from an EMBL/GenBank/DDBJ whole genome shotgun (WGS) entry which is preliminary data.</text>
</comment>
<dbReference type="SUPFAM" id="SSF51445">
    <property type="entry name" value="(Trans)glycosidases"/>
    <property type="match status" value="1"/>
</dbReference>
<keyword evidence="8" id="KW-0624">Polysaccharide degradation</keyword>
<dbReference type="EMBL" id="JAATEN010000015">
    <property type="protein sequence ID" value="NJQ02497.1"/>
    <property type="molecule type" value="Genomic_DNA"/>
</dbReference>
<dbReference type="NCBIfam" id="TIGR03356">
    <property type="entry name" value="BGL"/>
    <property type="match status" value="1"/>
</dbReference>
<accession>A0ABX1C3K0</accession>
<dbReference type="InterPro" id="IPR033132">
    <property type="entry name" value="GH_1_N_CS"/>
</dbReference>
<evidence type="ECO:0000256" key="8">
    <source>
        <dbReference type="ARBA" id="ARBA00023326"/>
    </source>
</evidence>
<evidence type="ECO:0000256" key="1">
    <source>
        <dbReference type="ARBA" id="ARBA00000448"/>
    </source>
</evidence>
<evidence type="ECO:0000256" key="6">
    <source>
        <dbReference type="ARBA" id="ARBA00023277"/>
    </source>
</evidence>
<evidence type="ECO:0000256" key="9">
    <source>
        <dbReference type="RuleBase" id="RU361175"/>
    </source>
</evidence>
<dbReference type="InterPro" id="IPR001360">
    <property type="entry name" value="Glyco_hydro_1"/>
</dbReference>
<dbReference type="Proteomes" id="UP000695264">
    <property type="component" value="Unassembled WGS sequence"/>
</dbReference>
<evidence type="ECO:0000256" key="3">
    <source>
        <dbReference type="ARBA" id="ARBA00012744"/>
    </source>
</evidence>
<dbReference type="PROSITE" id="PS00653">
    <property type="entry name" value="GLYCOSYL_HYDROL_F1_2"/>
    <property type="match status" value="1"/>
</dbReference>
<dbReference type="Pfam" id="PF00232">
    <property type="entry name" value="Glyco_hydro_1"/>
    <property type="match status" value="1"/>
</dbReference>
<organism evidence="11 12">
    <name type="scientific">Streptomyces zingiberis</name>
    <dbReference type="NCBI Taxonomy" id="2053010"/>
    <lineage>
        <taxon>Bacteria</taxon>
        <taxon>Bacillati</taxon>
        <taxon>Actinomycetota</taxon>
        <taxon>Actinomycetes</taxon>
        <taxon>Kitasatosporales</taxon>
        <taxon>Streptomycetaceae</taxon>
        <taxon>Streptomyces</taxon>
    </lineage>
</organism>
<protein>
    <recommendedName>
        <fullName evidence="3 9">Beta-glucosidase</fullName>
        <ecNumber evidence="3 9">3.2.1.21</ecNumber>
    </recommendedName>
</protein>
<name>A0ABX1C3K0_9ACTN</name>
<gene>
    <name evidence="11" type="ORF">HCK00_18605</name>
</gene>
<dbReference type="PANTHER" id="PTHR10353">
    <property type="entry name" value="GLYCOSYL HYDROLASE"/>
    <property type="match status" value="1"/>
</dbReference>
<evidence type="ECO:0000313" key="12">
    <source>
        <dbReference type="Proteomes" id="UP000695264"/>
    </source>
</evidence>
<comment type="similarity">
    <text evidence="2 9">Belongs to the glycosyl hydrolase 1 family.</text>
</comment>
<proteinExistence type="inferred from homology"/>
<dbReference type="GO" id="GO:0004565">
    <property type="term" value="F:beta-galactosidase activity"/>
    <property type="evidence" value="ECO:0007669"/>
    <property type="project" value="UniProtKB-EC"/>
</dbReference>
<evidence type="ECO:0000256" key="5">
    <source>
        <dbReference type="ARBA" id="ARBA00023001"/>
    </source>
</evidence>
<reference evidence="11 12" key="1">
    <citation type="submission" date="2020-03" db="EMBL/GenBank/DDBJ databases">
        <title>WGS of actinomycetes isolated from Thailand.</title>
        <authorList>
            <person name="Thawai C."/>
        </authorList>
    </citation>
    <scope>NUCLEOTIDE SEQUENCE [LARGE SCALE GENOMIC DNA]</scope>
    <source>
        <strain evidence="11 12">PLAI 1-29</strain>
    </source>
</reference>
<keyword evidence="6" id="KW-0119">Carbohydrate metabolism</keyword>
<evidence type="ECO:0000256" key="10">
    <source>
        <dbReference type="SAM" id="MobiDB-lite"/>
    </source>
</evidence>
<sequence length="505" mass="54725">MTVADSAPTGERRFPPGFLWGTATSAYQIEGAVREDGRTPSIWDTFSHTPGKTDGGDTGDTATGHYHRWREDVELMRRLGYGAYRFSVAWPRVQPTGRGPADRRGLDFYRALVDGLLAAGVRPALTLYHWDLPQELEDAGGWTERDTAHRFADYAHLVAEALGDRVELWTTLNEPWCSAFLGYGSGVHAPGRTEPVAALRAAHHLNLAHGLGAMALRAALPGGARLGISLNAAVVRPLTGSAADAEAVERIDTVATRVFSDPVLHGRYPERLFTDTAHLTDWSFVRGTDLTTIHQPLDTLGLNYYNPSVVSAGDAAGTGPRRDGHGASAHSPWAGAEDVAFHQPPGDTTAMGWSVDPTGLYDLLTRFSREAPGLTLTVSENGAAYEDRPGPSGAVHDPERIAYLHGHLAAVHRAIADGADVRGYFLWSLTDNFEWSFGYAKRFGLIRVDYADGRRVPKSSAYWYSRLARSGVLPEPTWEPGPDGDRYEDAGVIDPPPVAALPSEA</sequence>
<dbReference type="EC" id="3.2.1.21" evidence="3 9"/>
<keyword evidence="4 9" id="KW-0378">Hydrolase</keyword>
<keyword evidence="5" id="KW-0136">Cellulose degradation</keyword>